<evidence type="ECO:0000313" key="2">
    <source>
        <dbReference type="Proteomes" id="UP000023152"/>
    </source>
</evidence>
<organism evidence="1 2">
    <name type="scientific">Reticulomyxa filosa</name>
    <dbReference type="NCBI Taxonomy" id="46433"/>
    <lineage>
        <taxon>Eukaryota</taxon>
        <taxon>Sar</taxon>
        <taxon>Rhizaria</taxon>
        <taxon>Retaria</taxon>
        <taxon>Foraminifera</taxon>
        <taxon>Monothalamids</taxon>
        <taxon>Reticulomyxidae</taxon>
        <taxon>Reticulomyxa</taxon>
    </lineage>
</organism>
<accession>X6NZ91</accession>
<name>X6NZ91_RETFI</name>
<sequence>MIRDLYQSVKDNPIEIKIFEREEGGVTDDVQSVQKQFRNECSRLVQRGQARLRELATRKHSWHKAPNVRIVRALYDVTWHQFLAAITTIMGKAKDPQTQSECLEAIKYSCATAIMLGLIKPELHAFANNLAKFVYMEENKYLKQNTRHLATVTGEHLKQKWFLTLLEISGRAPDVGCEIVSRVCNDMQRRVVYDTDQKALRDIEAMLGNEL</sequence>
<gene>
    <name evidence="1" type="ORF">RFI_05963</name>
</gene>
<comment type="caution">
    <text evidence="1">The sequence shown here is derived from an EMBL/GenBank/DDBJ whole genome shotgun (WGS) entry which is preliminary data.</text>
</comment>
<evidence type="ECO:0000313" key="1">
    <source>
        <dbReference type="EMBL" id="ETO31159.1"/>
    </source>
</evidence>
<dbReference type="EMBL" id="ASPP01005108">
    <property type="protein sequence ID" value="ETO31159.1"/>
    <property type="molecule type" value="Genomic_DNA"/>
</dbReference>
<keyword evidence="2" id="KW-1185">Reference proteome</keyword>
<feature type="non-terminal residue" evidence="1">
    <location>
        <position position="211"/>
    </location>
</feature>
<dbReference type="Proteomes" id="UP000023152">
    <property type="component" value="Unassembled WGS sequence"/>
</dbReference>
<protein>
    <submittedName>
        <fullName evidence="1">Uncharacterized protein</fullName>
    </submittedName>
</protein>
<dbReference type="AlphaFoldDB" id="X6NZ91"/>
<proteinExistence type="predicted"/>
<reference evidence="1 2" key="1">
    <citation type="journal article" date="2013" name="Curr. Biol.">
        <title>The Genome of the Foraminiferan Reticulomyxa filosa.</title>
        <authorList>
            <person name="Glockner G."/>
            <person name="Hulsmann N."/>
            <person name="Schleicher M."/>
            <person name="Noegel A.A."/>
            <person name="Eichinger L."/>
            <person name="Gallinger C."/>
            <person name="Pawlowski J."/>
            <person name="Sierra R."/>
            <person name="Euteneuer U."/>
            <person name="Pillet L."/>
            <person name="Moustafa A."/>
            <person name="Platzer M."/>
            <person name="Groth M."/>
            <person name="Szafranski K."/>
            <person name="Schliwa M."/>
        </authorList>
    </citation>
    <scope>NUCLEOTIDE SEQUENCE [LARGE SCALE GENOMIC DNA]</scope>
</reference>
<dbReference type="OrthoDB" id="430364at2759"/>